<feature type="compositionally biased region" description="Low complexity" evidence="1">
    <location>
        <begin position="121"/>
        <end position="133"/>
    </location>
</feature>
<organism evidence="3 4">
    <name type="scientific">Dinoponera quadriceps</name>
    <name type="common">South American ant</name>
    <dbReference type="NCBI Taxonomy" id="609295"/>
    <lineage>
        <taxon>Eukaryota</taxon>
        <taxon>Metazoa</taxon>
        <taxon>Ecdysozoa</taxon>
        <taxon>Arthropoda</taxon>
        <taxon>Hexapoda</taxon>
        <taxon>Insecta</taxon>
        <taxon>Pterygota</taxon>
        <taxon>Neoptera</taxon>
        <taxon>Endopterygota</taxon>
        <taxon>Hymenoptera</taxon>
        <taxon>Apocrita</taxon>
        <taxon>Aculeata</taxon>
        <taxon>Formicoidea</taxon>
        <taxon>Formicidae</taxon>
        <taxon>Ponerinae</taxon>
        <taxon>Ponerini</taxon>
        <taxon>Dinoponera</taxon>
    </lineage>
</organism>
<dbReference type="GeneID" id="106751636"/>
<proteinExistence type="predicted"/>
<evidence type="ECO:0000256" key="1">
    <source>
        <dbReference type="SAM" id="MobiDB-lite"/>
    </source>
</evidence>
<dbReference type="AlphaFoldDB" id="A0A6P3YAR4"/>
<protein>
    <submittedName>
        <fullName evidence="4">Uncharacterized protein LOC106751636</fullName>
    </submittedName>
</protein>
<sequence length="143" mass="15477">MRSMLSAVSCLSMAVCIMAGNLELGERVEGDYLCTNRTIFKPAIPWKPMRAMISVKTPTTDETITYVKFSNEGDKEADFTLIKGGVGTTSMVVMATGKFGEGMFVRVEGYAIAPVTTTEVPTTSVPTTEPVEVTTEETETSEE</sequence>
<accession>A0A6P3YAR4</accession>
<dbReference type="KEGG" id="dqu:106751636"/>
<feature type="compositionally biased region" description="Acidic residues" evidence="1">
    <location>
        <begin position="134"/>
        <end position="143"/>
    </location>
</feature>
<dbReference type="Proteomes" id="UP000515204">
    <property type="component" value="Unplaced"/>
</dbReference>
<evidence type="ECO:0000256" key="2">
    <source>
        <dbReference type="SAM" id="SignalP"/>
    </source>
</evidence>
<evidence type="ECO:0000313" key="4">
    <source>
        <dbReference type="RefSeq" id="XP_014488085.1"/>
    </source>
</evidence>
<dbReference type="InterPro" id="IPR031734">
    <property type="entry name" value="MBF2"/>
</dbReference>
<name>A0A6P3YAR4_DINQU</name>
<keyword evidence="3" id="KW-1185">Reference proteome</keyword>
<feature type="signal peptide" evidence="2">
    <location>
        <begin position="1"/>
        <end position="19"/>
    </location>
</feature>
<evidence type="ECO:0000313" key="3">
    <source>
        <dbReference type="Proteomes" id="UP000515204"/>
    </source>
</evidence>
<reference evidence="4" key="1">
    <citation type="submission" date="2025-08" db="UniProtKB">
        <authorList>
            <consortium name="RefSeq"/>
        </authorList>
    </citation>
    <scope>IDENTIFICATION</scope>
</reference>
<dbReference type="RefSeq" id="XP_014488085.1">
    <property type="nucleotide sequence ID" value="XM_014632599.1"/>
</dbReference>
<feature type="region of interest" description="Disordered" evidence="1">
    <location>
        <begin position="121"/>
        <end position="143"/>
    </location>
</feature>
<dbReference type="OrthoDB" id="7617138at2759"/>
<keyword evidence="2" id="KW-0732">Signal</keyword>
<gene>
    <name evidence="4" type="primary">LOC106751636</name>
</gene>
<feature type="chain" id="PRO_5028020834" evidence="2">
    <location>
        <begin position="20"/>
        <end position="143"/>
    </location>
</feature>
<dbReference type="Pfam" id="PF15868">
    <property type="entry name" value="MBF2"/>
    <property type="match status" value="1"/>
</dbReference>